<dbReference type="CDD" id="cd14016">
    <property type="entry name" value="STKc_CK1"/>
    <property type="match status" value="1"/>
</dbReference>
<dbReference type="PANTHER" id="PTHR11909">
    <property type="entry name" value="CASEIN KINASE-RELATED"/>
    <property type="match status" value="1"/>
</dbReference>
<dbReference type="PROSITE" id="PS50011">
    <property type="entry name" value="PROTEIN_KINASE_DOM"/>
    <property type="match status" value="1"/>
</dbReference>
<dbReference type="EMBL" id="MU151052">
    <property type="protein sequence ID" value="KAF9454734.1"/>
    <property type="molecule type" value="Genomic_DNA"/>
</dbReference>
<dbReference type="Gene3D" id="1.10.510.10">
    <property type="entry name" value="Transferase(Phosphotransferase) domain 1"/>
    <property type="match status" value="1"/>
</dbReference>
<dbReference type="Pfam" id="PF00069">
    <property type="entry name" value="Pkinase"/>
    <property type="match status" value="1"/>
</dbReference>
<accession>A0A9P6CB33</accession>
<dbReference type="OrthoDB" id="5979581at2759"/>
<feature type="binding site" evidence="1">
    <location>
        <position position="72"/>
    </location>
    <ligand>
        <name>ATP</name>
        <dbReference type="ChEBI" id="CHEBI:30616"/>
    </ligand>
</feature>
<protein>
    <submittedName>
        <fullName evidence="4">CK1/CK1 protein kinase</fullName>
    </submittedName>
</protein>
<evidence type="ECO:0000259" key="3">
    <source>
        <dbReference type="PROSITE" id="PS50011"/>
    </source>
</evidence>
<dbReference type="GO" id="GO:0005524">
    <property type="term" value="F:ATP binding"/>
    <property type="evidence" value="ECO:0007669"/>
    <property type="project" value="UniProtKB-UniRule"/>
</dbReference>
<dbReference type="SMART" id="SM00220">
    <property type="entry name" value="S_TKc"/>
    <property type="match status" value="1"/>
</dbReference>
<comment type="caution">
    <text evidence="4">The sequence shown here is derived from an EMBL/GenBank/DDBJ whole genome shotgun (WGS) entry which is preliminary data.</text>
</comment>
<reference evidence="4" key="1">
    <citation type="submission" date="2020-11" db="EMBL/GenBank/DDBJ databases">
        <authorList>
            <consortium name="DOE Joint Genome Institute"/>
            <person name="Ahrendt S."/>
            <person name="Riley R."/>
            <person name="Andreopoulos W."/>
            <person name="Labutti K."/>
            <person name="Pangilinan J."/>
            <person name="Ruiz-Duenas F.J."/>
            <person name="Barrasa J.M."/>
            <person name="Sanchez-Garcia M."/>
            <person name="Camarero S."/>
            <person name="Miyauchi S."/>
            <person name="Serrano A."/>
            <person name="Linde D."/>
            <person name="Babiker R."/>
            <person name="Drula E."/>
            <person name="Ayuso-Fernandez I."/>
            <person name="Pacheco R."/>
            <person name="Padilla G."/>
            <person name="Ferreira P."/>
            <person name="Barriuso J."/>
            <person name="Kellner H."/>
            <person name="Castanera R."/>
            <person name="Alfaro M."/>
            <person name="Ramirez L."/>
            <person name="Pisabarro A.G."/>
            <person name="Kuo A."/>
            <person name="Tritt A."/>
            <person name="Lipzen A."/>
            <person name="He G."/>
            <person name="Yan M."/>
            <person name="Ng V."/>
            <person name="Cullen D."/>
            <person name="Martin F."/>
            <person name="Rosso M.-N."/>
            <person name="Henrissat B."/>
            <person name="Hibbett D."/>
            <person name="Martinez A.T."/>
            <person name="Grigoriev I.V."/>
        </authorList>
    </citation>
    <scope>NUCLEOTIDE SEQUENCE</scope>
    <source>
        <strain evidence="4">MF-IS2</strain>
    </source>
</reference>
<dbReference type="GO" id="GO:0004672">
    <property type="term" value="F:protein kinase activity"/>
    <property type="evidence" value="ECO:0007669"/>
    <property type="project" value="InterPro"/>
</dbReference>
<name>A0A9P6CB33_9AGAR</name>
<dbReference type="Proteomes" id="UP000807342">
    <property type="component" value="Unassembled WGS sequence"/>
</dbReference>
<dbReference type="InterPro" id="IPR000719">
    <property type="entry name" value="Prot_kinase_dom"/>
</dbReference>
<keyword evidence="4" id="KW-0418">Kinase</keyword>
<keyword evidence="1" id="KW-0547">Nucleotide-binding</keyword>
<dbReference type="SUPFAM" id="SSF56112">
    <property type="entry name" value="Protein kinase-like (PK-like)"/>
    <property type="match status" value="1"/>
</dbReference>
<proteinExistence type="predicted"/>
<dbReference type="InterPro" id="IPR017441">
    <property type="entry name" value="Protein_kinase_ATP_BS"/>
</dbReference>
<organism evidence="4 5">
    <name type="scientific">Macrolepiota fuliginosa MF-IS2</name>
    <dbReference type="NCBI Taxonomy" id="1400762"/>
    <lineage>
        <taxon>Eukaryota</taxon>
        <taxon>Fungi</taxon>
        <taxon>Dikarya</taxon>
        <taxon>Basidiomycota</taxon>
        <taxon>Agaricomycotina</taxon>
        <taxon>Agaricomycetes</taxon>
        <taxon>Agaricomycetidae</taxon>
        <taxon>Agaricales</taxon>
        <taxon>Agaricineae</taxon>
        <taxon>Agaricaceae</taxon>
        <taxon>Macrolepiota</taxon>
    </lineage>
</organism>
<evidence type="ECO:0000313" key="5">
    <source>
        <dbReference type="Proteomes" id="UP000807342"/>
    </source>
</evidence>
<dbReference type="InterPro" id="IPR011009">
    <property type="entry name" value="Kinase-like_dom_sf"/>
</dbReference>
<evidence type="ECO:0000313" key="4">
    <source>
        <dbReference type="EMBL" id="KAF9454734.1"/>
    </source>
</evidence>
<evidence type="ECO:0000256" key="1">
    <source>
        <dbReference type="PROSITE-ProRule" id="PRU10141"/>
    </source>
</evidence>
<feature type="domain" description="Protein kinase" evidence="3">
    <location>
        <begin position="43"/>
        <end position="308"/>
    </location>
</feature>
<feature type="region of interest" description="Disordered" evidence="2">
    <location>
        <begin position="1"/>
        <end position="37"/>
    </location>
</feature>
<gene>
    <name evidence="4" type="ORF">P691DRAFT_716514</name>
</gene>
<evidence type="ECO:0000256" key="2">
    <source>
        <dbReference type="SAM" id="MobiDB-lite"/>
    </source>
</evidence>
<keyword evidence="4" id="KW-0808">Transferase</keyword>
<sequence>MTISESESEPSGSESCHSDDETGSSSGEEIRKKPPTPQAVHNWWLNENLGSGYSGSIYRAQNIYTNQTVALKLQWVHHECPTNRYERYLYPLIQGGKGIPRLWAAGVQGEWDYLAIDLLGQSLDSIYRKSGKDIMNLGSVCCIAMQVIQRMDFMHGRGVLHRDIQLGNCVLGLPPNDKVIYMIDFGFSKRYIDPYTNRHIPNSNVKRDFIGNYWFSSVNVHCRGKVPSRRDDLEAVALMLIHLLTPRGLSWTRNGVPKSSEAHDLLIREKRNALPEDLCKGLPAVFEEFLRYTRRLKFDQCPNYKEWIDKFRELAVDEGYSSSDDFIWPPPSPVVKHKTMNTPRRILSPAVKANDMAGILGGLAKLDLGSRPVLVNNTNIVNAAARQSEDIKKSDAKNEIIEISDGEPDPLLAPRFAVQKARQLELLAKKTITATNNQELSKFVVDFIRVMQSNSGRTLTRPAFQFLDMLYKQLDDSPVFTRPAAMSKTKSFNEPVPEREKQPSRVKLGVVARLRREVGAARSNKELATMVADFARITNRSTGRTVSKDGFAFLEGLAERLRVLH</sequence>
<dbReference type="AlphaFoldDB" id="A0A9P6CB33"/>
<dbReference type="InterPro" id="IPR050235">
    <property type="entry name" value="CK1_Ser-Thr_kinase"/>
</dbReference>
<dbReference type="PROSITE" id="PS00107">
    <property type="entry name" value="PROTEIN_KINASE_ATP"/>
    <property type="match status" value="1"/>
</dbReference>
<keyword evidence="1" id="KW-0067">ATP-binding</keyword>
<keyword evidence="5" id="KW-1185">Reference proteome</keyword>